<feature type="transmembrane region" description="Helical" evidence="6">
    <location>
        <begin position="79"/>
        <end position="100"/>
    </location>
</feature>
<feature type="transmembrane region" description="Helical" evidence="6">
    <location>
        <begin position="379"/>
        <end position="398"/>
    </location>
</feature>
<comment type="caution">
    <text evidence="8">The sequence shown here is derived from an EMBL/GenBank/DDBJ whole genome shotgun (WGS) entry which is preliminary data.</text>
</comment>
<keyword evidence="2" id="KW-1003">Cell membrane</keyword>
<evidence type="ECO:0000256" key="1">
    <source>
        <dbReference type="ARBA" id="ARBA00004651"/>
    </source>
</evidence>
<dbReference type="InterPro" id="IPR011701">
    <property type="entry name" value="MFS"/>
</dbReference>
<evidence type="ECO:0000256" key="3">
    <source>
        <dbReference type="ARBA" id="ARBA00022692"/>
    </source>
</evidence>
<gene>
    <name evidence="8" type="ORF">GCM10010915_29290</name>
</gene>
<evidence type="ECO:0000313" key="8">
    <source>
        <dbReference type="EMBL" id="GGD46147.1"/>
    </source>
</evidence>
<evidence type="ECO:0000256" key="4">
    <source>
        <dbReference type="ARBA" id="ARBA00022989"/>
    </source>
</evidence>
<feature type="transmembrane region" description="Helical" evidence="6">
    <location>
        <begin position="316"/>
        <end position="340"/>
    </location>
</feature>
<keyword evidence="3 6" id="KW-0812">Transmembrane</keyword>
<accession>A0A916YI02</accession>
<dbReference type="SUPFAM" id="SSF103473">
    <property type="entry name" value="MFS general substrate transporter"/>
    <property type="match status" value="1"/>
</dbReference>
<evidence type="ECO:0000259" key="7">
    <source>
        <dbReference type="PROSITE" id="PS50850"/>
    </source>
</evidence>
<dbReference type="Pfam" id="PF07690">
    <property type="entry name" value="MFS_1"/>
    <property type="match status" value="1"/>
</dbReference>
<evidence type="ECO:0000256" key="5">
    <source>
        <dbReference type="ARBA" id="ARBA00023136"/>
    </source>
</evidence>
<dbReference type="Gene3D" id="1.20.1250.20">
    <property type="entry name" value="MFS general substrate transporter like domains"/>
    <property type="match status" value="1"/>
</dbReference>
<proteinExistence type="predicted"/>
<name>A0A916YI02_9MICO</name>
<dbReference type="PROSITE" id="PS50850">
    <property type="entry name" value="MFS"/>
    <property type="match status" value="1"/>
</dbReference>
<feature type="transmembrane region" description="Helical" evidence="6">
    <location>
        <begin position="262"/>
        <end position="284"/>
    </location>
</feature>
<dbReference type="GO" id="GO:0005886">
    <property type="term" value="C:plasma membrane"/>
    <property type="evidence" value="ECO:0007669"/>
    <property type="project" value="UniProtKB-SubCell"/>
</dbReference>
<organism evidence="8 9">
    <name type="scientific">Microbacterium faecale</name>
    <dbReference type="NCBI Taxonomy" id="1804630"/>
    <lineage>
        <taxon>Bacteria</taxon>
        <taxon>Bacillati</taxon>
        <taxon>Actinomycetota</taxon>
        <taxon>Actinomycetes</taxon>
        <taxon>Micrococcales</taxon>
        <taxon>Microbacteriaceae</taxon>
        <taxon>Microbacterium</taxon>
    </lineage>
</organism>
<feature type="transmembrane region" description="Helical" evidence="6">
    <location>
        <begin position="165"/>
        <end position="192"/>
    </location>
</feature>
<dbReference type="PANTHER" id="PTHR23513">
    <property type="entry name" value="INTEGRAL MEMBRANE EFFLUX PROTEIN-RELATED"/>
    <property type="match status" value="1"/>
</dbReference>
<feature type="transmembrane region" description="Helical" evidence="6">
    <location>
        <begin position="230"/>
        <end position="250"/>
    </location>
</feature>
<keyword evidence="4 6" id="KW-1133">Transmembrane helix</keyword>
<feature type="transmembrane region" description="Helical" evidence="6">
    <location>
        <begin position="51"/>
        <end position="73"/>
    </location>
</feature>
<comment type="subcellular location">
    <subcellularLocation>
        <location evidence="1">Cell membrane</location>
        <topology evidence="1">Multi-pass membrane protein</topology>
    </subcellularLocation>
</comment>
<protein>
    <submittedName>
        <fullName evidence="8">MFS transporter</fullName>
    </submittedName>
</protein>
<feature type="transmembrane region" description="Helical" evidence="6">
    <location>
        <begin position="20"/>
        <end position="44"/>
    </location>
</feature>
<evidence type="ECO:0000256" key="2">
    <source>
        <dbReference type="ARBA" id="ARBA00022475"/>
    </source>
</evidence>
<feature type="domain" description="Major facilitator superfamily (MFS) profile" evidence="7">
    <location>
        <begin position="15"/>
        <end position="404"/>
    </location>
</feature>
<dbReference type="Proteomes" id="UP000633205">
    <property type="component" value="Unassembled WGS sequence"/>
</dbReference>
<dbReference type="PANTHER" id="PTHR23513:SF6">
    <property type="entry name" value="MAJOR FACILITATOR SUPERFAMILY ASSOCIATED DOMAIN-CONTAINING PROTEIN"/>
    <property type="match status" value="1"/>
</dbReference>
<sequence length="429" mass="43219">MVAGMSTPSLWRTPSYLTWLVGDTALGLTRALVGFAFPLIALVVTDDPAQAGAIGGVGLAVAAFSGIVGGVWADRHSRTRLLVLGALIGAVVAGGFMALALADALTFVVLLAIEVVLALRTGVFGMAGEALLKDIVPSGAIGRAQATNQARDAALNLGGGPLGGVLLTVGAWFVGAVLLACQVIALVTAWLLRRHVPGHAPVRAEARRSVFAEAREGFAWLFSRSDLRGVLAIITIINLGLSTAITTVIFSLQQRGFSPTDIGWIAAGAGASMLAGSLLAPWCVAHVRTGILAAVGIAALAAAVVALPFVDALWPTVALLAGGAFLIPALNAGMSGYFMVAVPTHLIGRASSAASLCTAGAAPLAPVLAGVGLAVFGRLPTLLCAAALCALAALLAIASRPLRALPAESGWAAHAERSAPPSVSVTRAD</sequence>
<keyword evidence="5 6" id="KW-0472">Membrane</keyword>
<reference evidence="8" key="2">
    <citation type="submission" date="2020-09" db="EMBL/GenBank/DDBJ databases">
        <authorList>
            <person name="Sun Q."/>
            <person name="Zhou Y."/>
        </authorList>
    </citation>
    <scope>NUCLEOTIDE SEQUENCE</scope>
    <source>
        <strain evidence="8">CGMCC 1.15152</strain>
    </source>
</reference>
<evidence type="ECO:0000313" key="9">
    <source>
        <dbReference type="Proteomes" id="UP000633205"/>
    </source>
</evidence>
<feature type="transmembrane region" description="Helical" evidence="6">
    <location>
        <begin position="291"/>
        <end position="310"/>
    </location>
</feature>
<dbReference type="EMBL" id="BMHO01000003">
    <property type="protein sequence ID" value="GGD46147.1"/>
    <property type="molecule type" value="Genomic_DNA"/>
</dbReference>
<dbReference type="GO" id="GO:0022857">
    <property type="term" value="F:transmembrane transporter activity"/>
    <property type="evidence" value="ECO:0007669"/>
    <property type="project" value="InterPro"/>
</dbReference>
<feature type="transmembrane region" description="Helical" evidence="6">
    <location>
        <begin position="352"/>
        <end position="373"/>
    </location>
</feature>
<evidence type="ECO:0000256" key="6">
    <source>
        <dbReference type="SAM" id="Phobius"/>
    </source>
</evidence>
<dbReference type="InterPro" id="IPR020846">
    <property type="entry name" value="MFS_dom"/>
</dbReference>
<keyword evidence="9" id="KW-1185">Reference proteome</keyword>
<dbReference type="InterPro" id="IPR036259">
    <property type="entry name" value="MFS_trans_sf"/>
</dbReference>
<dbReference type="AlphaFoldDB" id="A0A916YI02"/>
<reference evidence="8" key="1">
    <citation type="journal article" date="2014" name="Int. J. Syst. Evol. Microbiol.">
        <title>Complete genome sequence of Corynebacterium casei LMG S-19264T (=DSM 44701T), isolated from a smear-ripened cheese.</title>
        <authorList>
            <consortium name="US DOE Joint Genome Institute (JGI-PGF)"/>
            <person name="Walter F."/>
            <person name="Albersmeier A."/>
            <person name="Kalinowski J."/>
            <person name="Ruckert C."/>
        </authorList>
    </citation>
    <scope>NUCLEOTIDE SEQUENCE</scope>
    <source>
        <strain evidence="8">CGMCC 1.15152</strain>
    </source>
</reference>